<dbReference type="PANTHER" id="PTHR43546:SF3">
    <property type="entry name" value="UPF0173 METAL-DEPENDENT HYDROLASE MJ1163"/>
    <property type="match status" value="1"/>
</dbReference>
<dbReference type="AlphaFoldDB" id="A0A538U8D3"/>
<accession>A0A538U8D3</accession>
<proteinExistence type="inferred from homology"/>
<dbReference type="NCBIfam" id="NF001911">
    <property type="entry name" value="PRK00685.1"/>
    <property type="match status" value="1"/>
</dbReference>
<dbReference type="SMART" id="SM00849">
    <property type="entry name" value="Lactamase_B"/>
    <property type="match status" value="1"/>
</dbReference>
<evidence type="ECO:0000259" key="3">
    <source>
        <dbReference type="SMART" id="SM00849"/>
    </source>
</evidence>
<name>A0A538U8D3_UNCEI</name>
<dbReference type="Pfam" id="PF12706">
    <property type="entry name" value="Lactamase_B_2"/>
    <property type="match status" value="1"/>
</dbReference>
<protein>
    <recommendedName>
        <fullName evidence="2">UPF0173 metal-dependent hydrolase E6K80_03520</fullName>
    </recommendedName>
</protein>
<dbReference type="Proteomes" id="UP000319836">
    <property type="component" value="Unassembled WGS sequence"/>
</dbReference>
<dbReference type="PANTHER" id="PTHR43546">
    <property type="entry name" value="UPF0173 METAL-DEPENDENT HYDROLASE MJ1163-RELATED"/>
    <property type="match status" value="1"/>
</dbReference>
<comment type="similarity">
    <text evidence="2">Belongs to the UPF0173 family.</text>
</comment>
<evidence type="ECO:0000256" key="2">
    <source>
        <dbReference type="HAMAP-Rule" id="MF_00457"/>
    </source>
</evidence>
<reference evidence="4 5" key="1">
    <citation type="journal article" date="2019" name="Nat. Microbiol.">
        <title>Mediterranean grassland soil C-N compound turnover is dependent on rainfall and depth, and is mediated by genomically divergent microorganisms.</title>
        <authorList>
            <person name="Diamond S."/>
            <person name="Andeer P.F."/>
            <person name="Li Z."/>
            <person name="Crits-Christoph A."/>
            <person name="Burstein D."/>
            <person name="Anantharaman K."/>
            <person name="Lane K.R."/>
            <person name="Thomas B.C."/>
            <person name="Pan C."/>
            <person name="Northen T.R."/>
            <person name="Banfield J.F."/>
        </authorList>
    </citation>
    <scope>NUCLEOTIDE SEQUENCE [LARGE SCALE GENOMIC DNA]</scope>
    <source>
        <strain evidence="4">WS_10</strain>
    </source>
</reference>
<dbReference type="InterPro" id="IPR050114">
    <property type="entry name" value="UPF0173_UPF0282_UlaG_hydrolase"/>
</dbReference>
<comment type="caution">
    <text evidence="4">The sequence shown here is derived from an EMBL/GenBank/DDBJ whole genome shotgun (WGS) entry which is preliminary data.</text>
</comment>
<organism evidence="4 5">
    <name type="scientific">Eiseniibacteriota bacterium</name>
    <dbReference type="NCBI Taxonomy" id="2212470"/>
    <lineage>
        <taxon>Bacteria</taxon>
        <taxon>Candidatus Eiseniibacteriota</taxon>
    </lineage>
</organism>
<sequence length="239" mass="26136">MKKLDRGFTLTWLGHNSFKLRTRAGRTLLLDPWVESNPVCPKELRSFDAIDVMTITHGHGDHMADAVPLAKRFRPTIVCNYEIHQYLQRQGVTTTAPMNKGGSQVVHGVRFSMVNAVHTSGIEEGGQVVYGGEACGYVITLEDGTRIYQAGDTAAFSDMALIAEIHQPELALLPIGDLYTMAPREAAIAARMLKPRWIVPSHYGTFPALTGTPEQLKEELARQGVASEVVALEPGGVLE</sequence>
<evidence type="ECO:0000313" key="5">
    <source>
        <dbReference type="Proteomes" id="UP000319836"/>
    </source>
</evidence>
<dbReference type="GO" id="GO:0016787">
    <property type="term" value="F:hydrolase activity"/>
    <property type="evidence" value="ECO:0007669"/>
    <property type="project" value="UniProtKB-UniRule"/>
</dbReference>
<evidence type="ECO:0000313" key="4">
    <source>
        <dbReference type="EMBL" id="TMQ72161.1"/>
    </source>
</evidence>
<dbReference type="InterPro" id="IPR001279">
    <property type="entry name" value="Metallo-B-lactamas"/>
</dbReference>
<dbReference type="EMBL" id="VBPA01000075">
    <property type="protein sequence ID" value="TMQ72161.1"/>
    <property type="molecule type" value="Genomic_DNA"/>
</dbReference>
<dbReference type="InterPro" id="IPR022877">
    <property type="entry name" value="UPF0173"/>
</dbReference>
<dbReference type="SUPFAM" id="SSF56281">
    <property type="entry name" value="Metallo-hydrolase/oxidoreductase"/>
    <property type="match status" value="1"/>
</dbReference>
<feature type="domain" description="Metallo-beta-lactamase" evidence="3">
    <location>
        <begin position="14"/>
        <end position="202"/>
    </location>
</feature>
<dbReference type="Gene3D" id="3.60.15.10">
    <property type="entry name" value="Ribonuclease Z/Hydroxyacylglutathione hydrolase-like"/>
    <property type="match status" value="1"/>
</dbReference>
<gene>
    <name evidence="4" type="ORF">E6K80_03520</name>
</gene>
<dbReference type="InterPro" id="IPR036866">
    <property type="entry name" value="RibonucZ/Hydroxyglut_hydro"/>
</dbReference>
<keyword evidence="1 2" id="KW-0378">Hydrolase</keyword>
<dbReference type="HAMAP" id="MF_00457">
    <property type="entry name" value="UPF0173"/>
    <property type="match status" value="1"/>
</dbReference>
<evidence type="ECO:0000256" key="1">
    <source>
        <dbReference type="ARBA" id="ARBA00022801"/>
    </source>
</evidence>